<organism evidence="2 3">
    <name type="scientific">Porphyra umbilicalis</name>
    <name type="common">Purple laver</name>
    <name type="synonym">Red alga</name>
    <dbReference type="NCBI Taxonomy" id="2786"/>
    <lineage>
        <taxon>Eukaryota</taxon>
        <taxon>Rhodophyta</taxon>
        <taxon>Bangiophyceae</taxon>
        <taxon>Bangiales</taxon>
        <taxon>Bangiaceae</taxon>
        <taxon>Porphyra</taxon>
    </lineage>
</organism>
<dbReference type="Pfam" id="PF07173">
    <property type="entry name" value="GRDP-like"/>
    <property type="match status" value="1"/>
</dbReference>
<keyword evidence="3" id="KW-1185">Reference proteome</keyword>
<reference evidence="2 3" key="1">
    <citation type="submission" date="2017-03" db="EMBL/GenBank/DDBJ databases">
        <title>WGS assembly of Porphyra umbilicalis.</title>
        <authorList>
            <person name="Brawley S.H."/>
            <person name="Blouin N.A."/>
            <person name="Ficko-Blean E."/>
            <person name="Wheeler G.L."/>
            <person name="Lohr M."/>
            <person name="Goodson H.V."/>
            <person name="Jenkins J.W."/>
            <person name="Blaby-Haas C.E."/>
            <person name="Helliwell K.E."/>
            <person name="Chan C."/>
            <person name="Marriage T."/>
            <person name="Bhattacharya D."/>
            <person name="Klein A.S."/>
            <person name="Badis Y."/>
            <person name="Brodie J."/>
            <person name="Cao Y."/>
            <person name="Collen J."/>
            <person name="Dittami S.M."/>
            <person name="Gachon C.M."/>
            <person name="Green B.R."/>
            <person name="Karpowicz S."/>
            <person name="Kim J.W."/>
            <person name="Kudahl U."/>
            <person name="Lin S."/>
            <person name="Michel G."/>
            <person name="Mittag M."/>
            <person name="Olson B.J."/>
            <person name="Pangilinan J."/>
            <person name="Peng Y."/>
            <person name="Qiu H."/>
            <person name="Shu S."/>
            <person name="Singer J.T."/>
            <person name="Smith A.G."/>
            <person name="Sprecher B.N."/>
            <person name="Wagner V."/>
            <person name="Wang W."/>
            <person name="Wang Z.-Y."/>
            <person name="Yan J."/>
            <person name="Yarish C."/>
            <person name="Zoeuner-Riek S."/>
            <person name="Zhuang Y."/>
            <person name="Zou Y."/>
            <person name="Lindquist E.A."/>
            <person name="Grimwood J."/>
            <person name="Barry K."/>
            <person name="Rokhsar D.S."/>
            <person name="Schmutz J."/>
            <person name="Stiller J.W."/>
            <person name="Grossman A.R."/>
            <person name="Prochnik S.E."/>
        </authorList>
    </citation>
    <scope>NUCLEOTIDE SEQUENCE [LARGE SCALE GENOMIC DNA]</scope>
    <source>
        <strain evidence="2">4086291</strain>
    </source>
</reference>
<feature type="compositionally biased region" description="Pro residues" evidence="1">
    <location>
        <begin position="417"/>
        <end position="436"/>
    </location>
</feature>
<dbReference type="OrthoDB" id="2684236at2759"/>
<evidence type="ECO:0000313" key="2">
    <source>
        <dbReference type="EMBL" id="OSX68612.1"/>
    </source>
</evidence>
<evidence type="ECO:0000313" key="3">
    <source>
        <dbReference type="Proteomes" id="UP000218209"/>
    </source>
</evidence>
<accession>A0A1X6NJ92</accession>
<name>A0A1X6NJ92_PORUM</name>
<evidence type="ECO:0000256" key="1">
    <source>
        <dbReference type="SAM" id="MobiDB-lite"/>
    </source>
</evidence>
<feature type="non-terminal residue" evidence="2">
    <location>
        <position position="1"/>
    </location>
</feature>
<sequence length="472" mass="48083">PLPPWAAPPPDAPPTLRPPLYRPPSATTPLWAGPALTTALLRYQEIFLPMYAAHLSATGAIDLPPPALAKAAALVAAATEVLEVEWLKAKEEASSSRCPLTTSEQRAFVALAPRQGGVAGVLPIPPLDVALVWATARLDVDAYQADCVAACGSLLPAGGGGAVDGLQPVNGGAARPQLGAGGTAGAGALDHVWAGNAATPRSKIARLQWFVFATAAQTVKARSPLLPGAVGRAAAAVGLHRYRSFVRRPHAVLLPKELWAPAATSALLSGPLGAMGTGEPPPAEAAASTWWTPRPGVAALRAGVASQRRFCGQLTGCGMETGAAMAAATSRYVRYLRLAASPAGRRLFLVPTADMDLVWHAHLASTGAYAADTVALTGAVYTHTVDDDGRPGGRMATGRSGTAAAWAAAFPGVPYAPPPSMEGEPTPPPEQCPPGTVPARAGYWPRGAVPTADAAAKRALLDAVAAAARCGP</sequence>
<feature type="region of interest" description="Disordered" evidence="1">
    <location>
        <begin position="1"/>
        <end position="20"/>
    </location>
</feature>
<dbReference type="EMBL" id="KV920290">
    <property type="protein sequence ID" value="OSX68612.1"/>
    <property type="molecule type" value="Genomic_DNA"/>
</dbReference>
<dbReference type="PANTHER" id="PTHR34365:SF2">
    <property type="entry name" value="ENOLASE (DUF1399)"/>
    <property type="match status" value="1"/>
</dbReference>
<dbReference type="Proteomes" id="UP000218209">
    <property type="component" value="Unassembled WGS sequence"/>
</dbReference>
<feature type="region of interest" description="Disordered" evidence="1">
    <location>
        <begin position="417"/>
        <end position="439"/>
    </location>
</feature>
<dbReference type="InterPro" id="IPR009836">
    <property type="entry name" value="GRDP-like"/>
</dbReference>
<gene>
    <name evidence="2" type="ORF">BU14_2496s0001</name>
</gene>
<feature type="non-terminal residue" evidence="2">
    <location>
        <position position="472"/>
    </location>
</feature>
<dbReference type="PANTHER" id="PTHR34365">
    <property type="entry name" value="ENOLASE (DUF1399)"/>
    <property type="match status" value="1"/>
</dbReference>
<dbReference type="AlphaFoldDB" id="A0A1X6NJ92"/>
<proteinExistence type="predicted"/>
<protein>
    <submittedName>
        <fullName evidence="2">Uncharacterized protein</fullName>
    </submittedName>
</protein>